<comment type="caution">
    <text evidence="1">The sequence shown here is derived from an EMBL/GenBank/DDBJ whole genome shotgun (WGS) entry which is preliminary data.</text>
</comment>
<evidence type="ECO:0000313" key="2">
    <source>
        <dbReference type="Proteomes" id="UP000620124"/>
    </source>
</evidence>
<accession>A0A8H6X535</accession>
<organism evidence="1 2">
    <name type="scientific">Mycena venus</name>
    <dbReference type="NCBI Taxonomy" id="2733690"/>
    <lineage>
        <taxon>Eukaryota</taxon>
        <taxon>Fungi</taxon>
        <taxon>Dikarya</taxon>
        <taxon>Basidiomycota</taxon>
        <taxon>Agaricomycotina</taxon>
        <taxon>Agaricomycetes</taxon>
        <taxon>Agaricomycetidae</taxon>
        <taxon>Agaricales</taxon>
        <taxon>Marasmiineae</taxon>
        <taxon>Mycenaceae</taxon>
        <taxon>Mycena</taxon>
    </lineage>
</organism>
<sequence length="581" mass="65501">MDTETNALEAPTPESPAVHLAPFEAEMATIDKEIAWHYGQIALLKVKRNAIAPICKLPNELMTRILIIYAVESRALFNLKWTNIMYVCRHWYALALAAQPLWGFIDLKWSGGFDRFYTQLTRSGAAPLVVRMNFHDSSYEANIILDNSKRICELDIGGEAKHVYELIARLQKHDFPILSSLSLDSSYKRYELPKGFVQALPEALFDGRFPKLHGPGPKNIDFPWASLSGLTTLALAQCGDSSAPLPPTFNGLLEMLGSCPQLRTLKLEVVIPEPPSDQFFAAVELPSLAWLDLHDNIYSCERLLNYLHLPPTTSIQILPDVVRTGADIRNLLVPIRKHLRAPGARRLLLFKINRFGLSYCTMQVFGDTAPREYLSSDSETESMRCPISLNCHPGTEGALRQILTKVLKAVPSESITHLDARAATSVSAVTWRAVITLLPAVEMIYLGVNRGAVNCVHALRELETLNGQRRTTVPRVRIRRLHILALRTDKDDNTVEMLLDALEEYLQICCDTSEHPLDCLQLEDRHHVFAGQDNRLEQLFPLVKGDILWNDAIFDPVKRKEKLAKREAKRRALSIKYGFEI</sequence>
<keyword evidence="2" id="KW-1185">Reference proteome</keyword>
<protein>
    <submittedName>
        <fullName evidence="1">F-box domain-containing protein</fullName>
    </submittedName>
</protein>
<dbReference type="OrthoDB" id="3235815at2759"/>
<evidence type="ECO:0000313" key="1">
    <source>
        <dbReference type="EMBL" id="KAF7334637.1"/>
    </source>
</evidence>
<name>A0A8H6X535_9AGAR</name>
<gene>
    <name evidence="1" type="ORF">MVEN_02294100</name>
</gene>
<dbReference type="AlphaFoldDB" id="A0A8H6X535"/>
<reference evidence="1" key="1">
    <citation type="submission" date="2020-05" db="EMBL/GenBank/DDBJ databases">
        <title>Mycena genomes resolve the evolution of fungal bioluminescence.</title>
        <authorList>
            <person name="Tsai I.J."/>
        </authorList>
    </citation>
    <scope>NUCLEOTIDE SEQUENCE</scope>
    <source>
        <strain evidence="1">CCC161011</strain>
    </source>
</reference>
<dbReference type="SUPFAM" id="SSF52047">
    <property type="entry name" value="RNI-like"/>
    <property type="match status" value="1"/>
</dbReference>
<dbReference type="Proteomes" id="UP000620124">
    <property type="component" value="Unassembled WGS sequence"/>
</dbReference>
<dbReference type="EMBL" id="JACAZI010000026">
    <property type="protein sequence ID" value="KAF7334637.1"/>
    <property type="molecule type" value="Genomic_DNA"/>
</dbReference>
<proteinExistence type="predicted"/>